<protein>
    <submittedName>
        <fullName evidence="1">Uncharacterized protein</fullName>
    </submittedName>
</protein>
<dbReference type="EMBL" id="JYDO01000129">
    <property type="protein sequence ID" value="KRZ69748.1"/>
    <property type="molecule type" value="Genomic_DNA"/>
</dbReference>
<dbReference type="AlphaFoldDB" id="A0A0V1MCY8"/>
<name>A0A0V1MCY8_9BILA</name>
<keyword evidence="2" id="KW-1185">Reference proteome</keyword>
<accession>A0A0V1MCY8</accession>
<proteinExistence type="predicted"/>
<evidence type="ECO:0000313" key="1">
    <source>
        <dbReference type="EMBL" id="KRZ69748.1"/>
    </source>
</evidence>
<sequence>MSQIHQMLKKNKYLSHVIITTLLSSYPNIKTYRCTTIQCLEIVMEILETFTKCETIKEFDAENEC</sequence>
<dbReference type="Proteomes" id="UP000054843">
    <property type="component" value="Unassembled WGS sequence"/>
</dbReference>
<comment type="caution">
    <text evidence="1">The sequence shown here is derived from an EMBL/GenBank/DDBJ whole genome shotgun (WGS) entry which is preliminary data.</text>
</comment>
<gene>
    <name evidence="1" type="ORF">T10_6546</name>
</gene>
<evidence type="ECO:0000313" key="2">
    <source>
        <dbReference type="Proteomes" id="UP000054843"/>
    </source>
</evidence>
<reference evidence="1 2" key="1">
    <citation type="submission" date="2015-01" db="EMBL/GenBank/DDBJ databases">
        <title>Evolution of Trichinella species and genotypes.</title>
        <authorList>
            <person name="Korhonen P.K."/>
            <person name="Edoardo P."/>
            <person name="Giuseppe L.R."/>
            <person name="Gasser R.B."/>
        </authorList>
    </citation>
    <scope>NUCLEOTIDE SEQUENCE [LARGE SCALE GENOMIC DNA]</scope>
    <source>
        <strain evidence="1">ISS1980</strain>
    </source>
</reference>
<organism evidence="1 2">
    <name type="scientific">Trichinella papuae</name>
    <dbReference type="NCBI Taxonomy" id="268474"/>
    <lineage>
        <taxon>Eukaryota</taxon>
        <taxon>Metazoa</taxon>
        <taxon>Ecdysozoa</taxon>
        <taxon>Nematoda</taxon>
        <taxon>Enoplea</taxon>
        <taxon>Dorylaimia</taxon>
        <taxon>Trichinellida</taxon>
        <taxon>Trichinellidae</taxon>
        <taxon>Trichinella</taxon>
    </lineage>
</organism>